<dbReference type="PANTHER" id="PTHR28626:SF3">
    <property type="entry name" value="SRR1-LIKE PROTEIN"/>
    <property type="match status" value="1"/>
</dbReference>
<keyword evidence="5" id="KW-1185">Reference proteome</keyword>
<dbReference type="InterPro" id="IPR012942">
    <property type="entry name" value="SRR1-like"/>
</dbReference>
<organism evidence="4 5">
    <name type="scientific">Sinanodonta woodiana</name>
    <name type="common">Chinese pond mussel</name>
    <name type="synonym">Anodonta woodiana</name>
    <dbReference type="NCBI Taxonomy" id="1069815"/>
    <lineage>
        <taxon>Eukaryota</taxon>
        <taxon>Metazoa</taxon>
        <taxon>Spiralia</taxon>
        <taxon>Lophotrochozoa</taxon>
        <taxon>Mollusca</taxon>
        <taxon>Bivalvia</taxon>
        <taxon>Autobranchia</taxon>
        <taxon>Heteroconchia</taxon>
        <taxon>Palaeoheterodonta</taxon>
        <taxon>Unionida</taxon>
        <taxon>Unionoidea</taxon>
        <taxon>Unionidae</taxon>
        <taxon>Unioninae</taxon>
        <taxon>Sinanodonta</taxon>
    </lineage>
</organism>
<dbReference type="AlphaFoldDB" id="A0ABD3V7F5"/>
<dbReference type="InterPro" id="IPR040044">
    <property type="entry name" value="SRR1L"/>
</dbReference>
<gene>
    <name evidence="4" type="ORF">ACJMK2_012192</name>
</gene>
<name>A0ABD3V7F5_SINWO</name>
<evidence type="ECO:0000313" key="5">
    <source>
        <dbReference type="Proteomes" id="UP001634394"/>
    </source>
</evidence>
<comment type="caution">
    <text evidence="4">The sequence shown here is derived from an EMBL/GenBank/DDBJ whole genome shotgun (WGS) entry which is preliminary data.</text>
</comment>
<dbReference type="EMBL" id="JBJQND010000013">
    <property type="protein sequence ID" value="KAL3857537.1"/>
    <property type="molecule type" value="Genomic_DNA"/>
</dbReference>
<feature type="region of interest" description="Disordered" evidence="2">
    <location>
        <begin position="84"/>
        <end position="106"/>
    </location>
</feature>
<proteinExistence type="inferred from homology"/>
<dbReference type="Proteomes" id="UP001634394">
    <property type="component" value="Unassembled WGS sequence"/>
</dbReference>
<feature type="compositionally biased region" description="Basic and acidic residues" evidence="2">
    <location>
        <begin position="84"/>
        <end position="93"/>
    </location>
</feature>
<dbReference type="PANTHER" id="PTHR28626">
    <property type="entry name" value="SRR1-LIKE PROTEIN"/>
    <property type="match status" value="1"/>
</dbReference>
<accession>A0ABD3V7F5</accession>
<feature type="compositionally biased region" description="Basic and acidic residues" evidence="2">
    <location>
        <begin position="22"/>
        <end position="34"/>
    </location>
</feature>
<dbReference type="EMBL" id="JBJQND010000013">
    <property type="protein sequence ID" value="KAL3857536.1"/>
    <property type="molecule type" value="Genomic_DNA"/>
</dbReference>
<sequence length="335" mass="38214">MDGTSEFRLVQRKKRSGSTIHKIKEPYKPQNPDQHEETACVALAVASISKKIDETRLDNDDFNRLCLDKVSCAVQNIYRNQTNHDKSFSETGKRIHTNSDSIPPDREGYLGKGKECELQADVDGSSVNKERHITAQHLEFGTISQLVCYGLGNFAECYIARYQLALLEALRIKFEIPPERALIYDPKFCNVEKMVLEKLGYTVIRNNEEGKREFSCEGVSLVFMPHCGRGLYNNLLWSNWSPRLQNLIIIGNSFARIVLSTPKRFLLTAGNFILKVQPYTTEEDLPVNSKFSDVFNDTVIHIFFQNSCPDADEGFWDKGPEPVYDDEDAEMILNK</sequence>
<feature type="domain" description="SRR1-like" evidence="3">
    <location>
        <begin position="138"/>
        <end position="302"/>
    </location>
</feature>
<feature type="region of interest" description="Disordered" evidence="2">
    <location>
        <begin position="1"/>
        <end position="34"/>
    </location>
</feature>
<reference evidence="4 5" key="1">
    <citation type="submission" date="2024-11" db="EMBL/GenBank/DDBJ databases">
        <title>Chromosome-level genome assembly of the freshwater bivalve Anodonta woodiana.</title>
        <authorList>
            <person name="Chen X."/>
        </authorList>
    </citation>
    <scope>NUCLEOTIDE SEQUENCE [LARGE SCALE GENOMIC DNA]</scope>
    <source>
        <strain evidence="4">MN2024</strain>
        <tissue evidence="4">Gills</tissue>
    </source>
</reference>
<protein>
    <recommendedName>
        <fullName evidence="3">SRR1-like domain-containing protein</fullName>
    </recommendedName>
</protein>
<comment type="similarity">
    <text evidence="1">Belongs to the SRR1 family.</text>
</comment>
<evidence type="ECO:0000256" key="1">
    <source>
        <dbReference type="ARBA" id="ARBA00009856"/>
    </source>
</evidence>
<evidence type="ECO:0000256" key="2">
    <source>
        <dbReference type="SAM" id="MobiDB-lite"/>
    </source>
</evidence>
<dbReference type="Pfam" id="PF07985">
    <property type="entry name" value="SRR1"/>
    <property type="match status" value="1"/>
</dbReference>
<evidence type="ECO:0000313" key="4">
    <source>
        <dbReference type="EMBL" id="KAL3857537.1"/>
    </source>
</evidence>
<evidence type="ECO:0000259" key="3">
    <source>
        <dbReference type="Pfam" id="PF07985"/>
    </source>
</evidence>